<feature type="transmembrane region" description="Helical" evidence="7">
    <location>
        <begin position="171"/>
        <end position="199"/>
    </location>
</feature>
<gene>
    <name evidence="8" type="ORF">A7U60_g7726</name>
</gene>
<keyword evidence="9" id="KW-1185">Reference proteome</keyword>
<feature type="transmembrane region" description="Helical" evidence="7">
    <location>
        <begin position="372"/>
        <end position="392"/>
    </location>
</feature>
<feature type="transmembrane region" description="Helical" evidence="7">
    <location>
        <begin position="282"/>
        <end position="302"/>
    </location>
</feature>
<dbReference type="Proteomes" id="UP000757232">
    <property type="component" value="Unassembled WGS sequence"/>
</dbReference>
<keyword evidence="2" id="KW-0813">Transport</keyword>
<dbReference type="PANTHER" id="PTHR43791:SF6">
    <property type="entry name" value="TRANSPORTER, PUTATIVE (AFU_ORTHOLOGUE AFUA_1G16690)-RELATED"/>
    <property type="match status" value="1"/>
</dbReference>
<keyword evidence="4 7" id="KW-1133">Transmembrane helix</keyword>
<evidence type="ECO:0000256" key="4">
    <source>
        <dbReference type="ARBA" id="ARBA00022989"/>
    </source>
</evidence>
<dbReference type="FunFam" id="1.20.1250.20:FF:000057">
    <property type="entry name" value="MFS general substrate transporter"/>
    <property type="match status" value="1"/>
</dbReference>
<dbReference type="Gene3D" id="1.20.1250.20">
    <property type="entry name" value="MFS general substrate transporter like domains"/>
    <property type="match status" value="2"/>
</dbReference>
<evidence type="ECO:0000256" key="6">
    <source>
        <dbReference type="SAM" id="MobiDB-lite"/>
    </source>
</evidence>
<dbReference type="InterPro" id="IPR011701">
    <property type="entry name" value="MFS"/>
</dbReference>
<dbReference type="InterPro" id="IPR036259">
    <property type="entry name" value="MFS_trans_sf"/>
</dbReference>
<dbReference type="FunFam" id="1.20.1250.20:FF:000013">
    <property type="entry name" value="MFS general substrate transporter"/>
    <property type="match status" value="1"/>
</dbReference>
<accession>A0A9Q5HSH3</accession>
<evidence type="ECO:0000256" key="7">
    <source>
        <dbReference type="SAM" id="Phobius"/>
    </source>
</evidence>
<evidence type="ECO:0000313" key="8">
    <source>
        <dbReference type="EMBL" id="OCB85101.1"/>
    </source>
</evidence>
<feature type="transmembrane region" description="Helical" evidence="7">
    <location>
        <begin position="133"/>
        <end position="151"/>
    </location>
</feature>
<dbReference type="Pfam" id="PF07690">
    <property type="entry name" value="MFS_1"/>
    <property type="match status" value="1"/>
</dbReference>
<dbReference type="SUPFAM" id="SSF103473">
    <property type="entry name" value="MFS general substrate transporter"/>
    <property type="match status" value="1"/>
</dbReference>
<evidence type="ECO:0000256" key="3">
    <source>
        <dbReference type="ARBA" id="ARBA00022692"/>
    </source>
</evidence>
<feature type="transmembrane region" description="Helical" evidence="7">
    <location>
        <begin position="437"/>
        <end position="454"/>
    </location>
</feature>
<comment type="subcellular location">
    <subcellularLocation>
        <location evidence="1">Membrane</location>
        <topology evidence="1">Multi-pass membrane protein</topology>
    </subcellularLocation>
</comment>
<dbReference type="GO" id="GO:0022857">
    <property type="term" value="F:transmembrane transporter activity"/>
    <property type="evidence" value="ECO:0007669"/>
    <property type="project" value="InterPro"/>
</dbReference>
<dbReference type="PANTHER" id="PTHR43791">
    <property type="entry name" value="PERMEASE-RELATED"/>
    <property type="match status" value="1"/>
</dbReference>
<feature type="transmembrane region" description="Helical" evidence="7">
    <location>
        <begin position="345"/>
        <end position="366"/>
    </location>
</feature>
<evidence type="ECO:0000313" key="9">
    <source>
        <dbReference type="Proteomes" id="UP000757232"/>
    </source>
</evidence>
<feature type="transmembrane region" description="Helical" evidence="7">
    <location>
        <begin position="211"/>
        <end position="231"/>
    </location>
</feature>
<dbReference type="OrthoDB" id="2985014at2759"/>
<evidence type="ECO:0000256" key="5">
    <source>
        <dbReference type="ARBA" id="ARBA00023136"/>
    </source>
</evidence>
<proteinExistence type="predicted"/>
<keyword evidence="5 7" id="KW-0472">Membrane</keyword>
<feature type="region of interest" description="Disordered" evidence="6">
    <location>
        <begin position="1"/>
        <end position="29"/>
    </location>
</feature>
<name>A0A9Q5HSH3_SANBA</name>
<sequence>MAKSSDAGGYPDGRAMTETDDGAGTTGVSKYSDEKLADQGCTDHIVPVNERSIAETRLLHKLDMRFLPTIFLVYLMNHIDRTAIATARLKGLESDLGLTDIQYDTAVAILYASYSPAQIPSNMILNRVKRPSLYIGCCVVAWGLTSALTGITHNHTGILFCRLILGFPEELAFRVSLFYCGSILSYAFGNLMAAGILAGMEGKRGIRGWRWLFFIEGAVTITVGIITMWSLPDLPSNTRWISSSERQLAQARLAEDTGEADEDLAQDSMWEGLKMAVKDVRVWIFALMQLSLLLGLSFVNFFPTLTATLGFNTTITLLLAAPPWIWAAIVNCLNSLHADKIGERFWHISLPWWGAIVGTIIALSTFSTIGRYISLFLMASGYAGFPLILVWLSNTIIRPPAKRAASMGLVNGIGNLGYLIGSYTWKAEWGPQYHQSMEIGLASLVLSIFLAYVMRHILVRKNKSLDEDELGGLKEANQKRIEDAACLEGITMEEAMERKKGFRYLY</sequence>
<comment type="caution">
    <text evidence="8">The sequence shown here is derived from an EMBL/GenBank/DDBJ whole genome shotgun (WGS) entry which is preliminary data.</text>
</comment>
<keyword evidence="3 7" id="KW-0812">Transmembrane</keyword>
<dbReference type="AlphaFoldDB" id="A0A9Q5HSH3"/>
<protein>
    <submittedName>
        <fullName evidence="8">MFS transporter</fullName>
    </submittedName>
</protein>
<evidence type="ECO:0000256" key="1">
    <source>
        <dbReference type="ARBA" id="ARBA00004141"/>
    </source>
</evidence>
<dbReference type="GO" id="GO:0016020">
    <property type="term" value="C:membrane"/>
    <property type="evidence" value="ECO:0007669"/>
    <property type="project" value="UniProtKB-SubCell"/>
</dbReference>
<evidence type="ECO:0000256" key="2">
    <source>
        <dbReference type="ARBA" id="ARBA00022448"/>
    </source>
</evidence>
<reference evidence="8" key="1">
    <citation type="submission" date="2016-06" db="EMBL/GenBank/DDBJ databases">
        <title>Draft Genome sequence of the fungus Inonotus baumii.</title>
        <authorList>
            <person name="Zhu H."/>
            <person name="Lin W."/>
        </authorList>
    </citation>
    <scope>NUCLEOTIDE SEQUENCE</scope>
    <source>
        <strain evidence="8">821</strain>
    </source>
</reference>
<dbReference type="EMBL" id="LNZH02000211">
    <property type="protein sequence ID" value="OCB85101.1"/>
    <property type="molecule type" value="Genomic_DNA"/>
</dbReference>
<organism evidence="8 9">
    <name type="scientific">Sanghuangporus baumii</name>
    <name type="common">Phellinus baumii</name>
    <dbReference type="NCBI Taxonomy" id="108892"/>
    <lineage>
        <taxon>Eukaryota</taxon>
        <taxon>Fungi</taxon>
        <taxon>Dikarya</taxon>
        <taxon>Basidiomycota</taxon>
        <taxon>Agaricomycotina</taxon>
        <taxon>Agaricomycetes</taxon>
        <taxon>Hymenochaetales</taxon>
        <taxon>Hymenochaetaceae</taxon>
        <taxon>Sanghuangporus</taxon>
    </lineage>
</organism>